<keyword evidence="10 14" id="KW-1133">Transmembrane helix</keyword>
<dbReference type="Proteomes" id="UP000295783">
    <property type="component" value="Unassembled WGS sequence"/>
</dbReference>
<evidence type="ECO:0000256" key="2">
    <source>
        <dbReference type="ARBA" id="ARBA00004162"/>
    </source>
</evidence>
<comment type="similarity">
    <text evidence="3">Belongs to the YajC family.</text>
</comment>
<dbReference type="EMBL" id="SNYW01000011">
    <property type="protein sequence ID" value="TDQ80591.1"/>
    <property type="molecule type" value="Genomic_DNA"/>
</dbReference>
<evidence type="ECO:0000256" key="11">
    <source>
        <dbReference type="ARBA" id="ARBA00023010"/>
    </source>
</evidence>
<dbReference type="InterPro" id="IPR003849">
    <property type="entry name" value="Preprotein_translocase_YajC"/>
</dbReference>
<dbReference type="GO" id="GO:0005886">
    <property type="term" value="C:plasma membrane"/>
    <property type="evidence" value="ECO:0007669"/>
    <property type="project" value="UniProtKB-SubCell"/>
</dbReference>
<keyword evidence="8 14" id="KW-0812">Transmembrane</keyword>
<accession>A0A4V3DEI9</accession>
<dbReference type="OrthoDB" id="9811406at2"/>
<keyword evidence="7" id="KW-1003">Cell membrane</keyword>
<feature type="region of interest" description="Disordered" evidence="13">
    <location>
        <begin position="110"/>
        <end position="132"/>
    </location>
</feature>
<keyword evidence="11" id="KW-0811">Translocation</keyword>
<organism evidence="15 16">
    <name type="scientific">Dongia mobilis</name>
    <dbReference type="NCBI Taxonomy" id="578943"/>
    <lineage>
        <taxon>Bacteria</taxon>
        <taxon>Pseudomonadati</taxon>
        <taxon>Pseudomonadota</taxon>
        <taxon>Alphaproteobacteria</taxon>
        <taxon>Rhodospirillales</taxon>
        <taxon>Dongiaceae</taxon>
        <taxon>Dongia</taxon>
    </lineage>
</organism>
<evidence type="ECO:0000256" key="1">
    <source>
        <dbReference type="ARBA" id="ARBA00002061"/>
    </source>
</evidence>
<evidence type="ECO:0000256" key="6">
    <source>
        <dbReference type="ARBA" id="ARBA00022448"/>
    </source>
</evidence>
<dbReference type="PANTHER" id="PTHR33909:SF1">
    <property type="entry name" value="SEC TRANSLOCON ACCESSORY COMPLEX SUBUNIT YAJC"/>
    <property type="match status" value="1"/>
</dbReference>
<evidence type="ECO:0000256" key="12">
    <source>
        <dbReference type="ARBA" id="ARBA00023136"/>
    </source>
</evidence>
<sequence length="132" mass="14091">MFISEAYAQAAGASPGGADMLASFLPLILIFVVFWFLMIRPQQKRMKEHRALVASLKKNDKVVTNGGILGVVTKAVDGENDVEVEIAPNVRVRVVRSAVAEVTNRTLPAKGAKADAKAEAKTVETKNGANDA</sequence>
<evidence type="ECO:0000256" key="4">
    <source>
        <dbReference type="ARBA" id="ARBA00011718"/>
    </source>
</evidence>
<comment type="subcellular location">
    <subcellularLocation>
        <location evidence="2">Cell membrane</location>
        <topology evidence="2">Single-pass membrane protein</topology>
    </subcellularLocation>
</comment>
<reference evidence="15 16" key="1">
    <citation type="submission" date="2019-03" db="EMBL/GenBank/DDBJ databases">
        <title>Genomic Encyclopedia of Type Strains, Phase III (KMG-III): the genomes of soil and plant-associated and newly described type strains.</title>
        <authorList>
            <person name="Whitman W."/>
        </authorList>
    </citation>
    <scope>NUCLEOTIDE SEQUENCE [LARGE SCALE GENOMIC DNA]</scope>
    <source>
        <strain evidence="15 16">CGMCC 1.7660</strain>
    </source>
</reference>
<keyword evidence="9" id="KW-0653">Protein transport</keyword>
<evidence type="ECO:0000256" key="14">
    <source>
        <dbReference type="SAM" id="Phobius"/>
    </source>
</evidence>
<dbReference type="Pfam" id="PF02699">
    <property type="entry name" value="YajC"/>
    <property type="match status" value="1"/>
</dbReference>
<comment type="subunit">
    <text evidence="4">Part of the SecDF-YidC-YajC translocase complex. The SecDF-YidC-YajC translocase forms a supercomplex with SecYEG, called the holo-translocon (HTL).</text>
</comment>
<comment type="caution">
    <text evidence="15">The sequence shown here is derived from an EMBL/GenBank/DDBJ whole genome shotgun (WGS) entry which is preliminary data.</text>
</comment>
<evidence type="ECO:0000313" key="15">
    <source>
        <dbReference type="EMBL" id="TDQ80591.1"/>
    </source>
</evidence>
<evidence type="ECO:0000256" key="13">
    <source>
        <dbReference type="SAM" id="MobiDB-lite"/>
    </source>
</evidence>
<evidence type="ECO:0000256" key="5">
    <source>
        <dbReference type="ARBA" id="ARBA00014962"/>
    </source>
</evidence>
<evidence type="ECO:0000256" key="3">
    <source>
        <dbReference type="ARBA" id="ARBA00006742"/>
    </source>
</evidence>
<dbReference type="NCBIfam" id="TIGR00739">
    <property type="entry name" value="yajC"/>
    <property type="match status" value="1"/>
</dbReference>
<gene>
    <name evidence="15" type="ORF">A8950_3126</name>
</gene>
<dbReference type="PANTHER" id="PTHR33909">
    <property type="entry name" value="SEC TRANSLOCON ACCESSORY COMPLEX SUBUNIT YAJC"/>
    <property type="match status" value="1"/>
</dbReference>
<evidence type="ECO:0000256" key="10">
    <source>
        <dbReference type="ARBA" id="ARBA00022989"/>
    </source>
</evidence>
<feature type="compositionally biased region" description="Basic and acidic residues" evidence="13">
    <location>
        <begin position="112"/>
        <end position="124"/>
    </location>
</feature>
<feature type="transmembrane region" description="Helical" evidence="14">
    <location>
        <begin position="20"/>
        <end position="39"/>
    </location>
</feature>
<dbReference type="PRINTS" id="PR01853">
    <property type="entry name" value="YAJCTRNLCASE"/>
</dbReference>
<dbReference type="RefSeq" id="WP_133614574.1">
    <property type="nucleotide sequence ID" value="NZ_SNYW01000011.1"/>
</dbReference>
<evidence type="ECO:0000256" key="8">
    <source>
        <dbReference type="ARBA" id="ARBA00022692"/>
    </source>
</evidence>
<dbReference type="SMART" id="SM01323">
    <property type="entry name" value="YajC"/>
    <property type="match status" value="1"/>
</dbReference>
<keyword evidence="16" id="KW-1185">Reference proteome</keyword>
<comment type="function">
    <text evidence="1">The SecYEG-SecDF-YajC-YidC holo-translocon (HTL) protein secretase/insertase is a supercomplex required for protein secretion, insertion of proteins into membranes, and assembly of membrane protein complexes. While the SecYEG complex is essential for assembly of a number of proteins and complexes, the SecDF-YajC-YidC subcomplex facilitates these functions.</text>
</comment>
<keyword evidence="12 14" id="KW-0472">Membrane</keyword>
<evidence type="ECO:0000256" key="7">
    <source>
        <dbReference type="ARBA" id="ARBA00022475"/>
    </source>
</evidence>
<dbReference type="AlphaFoldDB" id="A0A4V3DEI9"/>
<protein>
    <recommendedName>
        <fullName evidence="5">Sec translocon accessory complex subunit YajC</fullName>
    </recommendedName>
</protein>
<evidence type="ECO:0000313" key="16">
    <source>
        <dbReference type="Proteomes" id="UP000295783"/>
    </source>
</evidence>
<name>A0A4V3DEI9_9PROT</name>
<keyword evidence="6" id="KW-0813">Transport</keyword>
<evidence type="ECO:0000256" key="9">
    <source>
        <dbReference type="ARBA" id="ARBA00022927"/>
    </source>
</evidence>
<proteinExistence type="inferred from homology"/>
<dbReference type="GO" id="GO:0015031">
    <property type="term" value="P:protein transport"/>
    <property type="evidence" value="ECO:0007669"/>
    <property type="project" value="UniProtKB-KW"/>
</dbReference>